<gene>
    <name evidence="1" type="ORF">SAMN05444955_1199</name>
</gene>
<dbReference type="AlphaFoldDB" id="A0A1H8IQZ3"/>
<dbReference type="EMBL" id="FOCQ01000019">
    <property type="protein sequence ID" value="SEN70994.1"/>
    <property type="molecule type" value="Genomic_DNA"/>
</dbReference>
<accession>A0A1H8IQZ3</accession>
<evidence type="ECO:0000313" key="1">
    <source>
        <dbReference type="EMBL" id="SEN70994.1"/>
    </source>
</evidence>
<proteinExistence type="predicted"/>
<evidence type="ECO:0000313" key="2">
    <source>
        <dbReference type="Proteomes" id="UP000199695"/>
    </source>
</evidence>
<reference evidence="1 2" key="1">
    <citation type="submission" date="2016-10" db="EMBL/GenBank/DDBJ databases">
        <authorList>
            <person name="de Groot N.N."/>
        </authorList>
    </citation>
    <scope>NUCLEOTIDE SEQUENCE [LARGE SCALE GENOMIC DNA]</scope>
    <source>
        <strain evidence="1 2">DSM 46701</strain>
    </source>
</reference>
<name>A0A1H8IQZ3_9BACL</name>
<dbReference type="Proteomes" id="UP000199695">
    <property type="component" value="Unassembled WGS sequence"/>
</dbReference>
<organism evidence="1 2">
    <name type="scientific">Lihuaxuella thermophila</name>
    <dbReference type="NCBI Taxonomy" id="1173111"/>
    <lineage>
        <taxon>Bacteria</taxon>
        <taxon>Bacillati</taxon>
        <taxon>Bacillota</taxon>
        <taxon>Bacilli</taxon>
        <taxon>Bacillales</taxon>
        <taxon>Thermoactinomycetaceae</taxon>
        <taxon>Lihuaxuella</taxon>
    </lineage>
</organism>
<keyword evidence="2" id="KW-1185">Reference proteome</keyword>
<dbReference type="RefSeq" id="WP_170839996.1">
    <property type="nucleotide sequence ID" value="NZ_FOCQ01000019.1"/>
</dbReference>
<dbReference type="STRING" id="1173111.SAMN05444955_1199"/>
<sequence>MEIGYFSPRKNFSSLVKKLWGVTDPSHAIPGLAEETADSIRKEIELYARLYDEHV</sequence>
<protein>
    <submittedName>
        <fullName evidence="1">Uncharacterized protein</fullName>
    </submittedName>
</protein>